<dbReference type="Proteomes" id="UP000054359">
    <property type="component" value="Unassembled WGS sequence"/>
</dbReference>
<dbReference type="GO" id="GO:0030983">
    <property type="term" value="F:mismatched DNA binding"/>
    <property type="evidence" value="ECO:0007669"/>
    <property type="project" value="InterPro"/>
</dbReference>
<proteinExistence type="predicted"/>
<gene>
    <name evidence="1" type="ORF">X975_14982</name>
</gene>
<feature type="non-terminal residue" evidence="1">
    <location>
        <position position="37"/>
    </location>
</feature>
<sequence>MDDRHGSRLMTLIALYPPCEILYERSSVSKKTLQLLD</sequence>
<dbReference type="GO" id="GO:0006298">
    <property type="term" value="P:mismatch repair"/>
    <property type="evidence" value="ECO:0007669"/>
    <property type="project" value="InterPro"/>
</dbReference>
<dbReference type="Gene3D" id="3.30.420.110">
    <property type="entry name" value="MutS, connector domain"/>
    <property type="match status" value="1"/>
</dbReference>
<accession>A0A087TRR0</accession>
<dbReference type="InterPro" id="IPR036678">
    <property type="entry name" value="MutS_con_dom_sf"/>
</dbReference>
<protein>
    <submittedName>
        <fullName evidence="1">Uncharacterized protein</fullName>
    </submittedName>
</protein>
<reference evidence="1 2" key="1">
    <citation type="submission" date="2013-11" db="EMBL/GenBank/DDBJ databases">
        <title>Genome sequencing of Stegodyphus mimosarum.</title>
        <authorList>
            <person name="Bechsgaard J."/>
        </authorList>
    </citation>
    <scope>NUCLEOTIDE SEQUENCE [LARGE SCALE GENOMIC DNA]</scope>
</reference>
<dbReference type="EMBL" id="KK116439">
    <property type="protein sequence ID" value="KFM67799.1"/>
    <property type="molecule type" value="Genomic_DNA"/>
</dbReference>
<organism evidence="1 2">
    <name type="scientific">Stegodyphus mimosarum</name>
    <name type="common">African social velvet spider</name>
    <dbReference type="NCBI Taxonomy" id="407821"/>
    <lineage>
        <taxon>Eukaryota</taxon>
        <taxon>Metazoa</taxon>
        <taxon>Ecdysozoa</taxon>
        <taxon>Arthropoda</taxon>
        <taxon>Chelicerata</taxon>
        <taxon>Arachnida</taxon>
        <taxon>Araneae</taxon>
        <taxon>Araneomorphae</taxon>
        <taxon>Entelegynae</taxon>
        <taxon>Eresoidea</taxon>
        <taxon>Eresidae</taxon>
        <taxon>Stegodyphus</taxon>
    </lineage>
</organism>
<evidence type="ECO:0000313" key="1">
    <source>
        <dbReference type="EMBL" id="KFM67799.1"/>
    </source>
</evidence>
<dbReference type="AlphaFoldDB" id="A0A087TRR0"/>
<keyword evidence="2" id="KW-1185">Reference proteome</keyword>
<evidence type="ECO:0000313" key="2">
    <source>
        <dbReference type="Proteomes" id="UP000054359"/>
    </source>
</evidence>
<dbReference type="GO" id="GO:0005524">
    <property type="term" value="F:ATP binding"/>
    <property type="evidence" value="ECO:0007669"/>
    <property type="project" value="InterPro"/>
</dbReference>
<name>A0A087TRR0_STEMI</name>